<evidence type="ECO:0000256" key="4">
    <source>
        <dbReference type="ARBA" id="ARBA00023136"/>
    </source>
</evidence>
<accession>A0A2S5KJL0</accession>
<feature type="transmembrane region" description="Helical" evidence="5">
    <location>
        <begin position="255"/>
        <end position="272"/>
    </location>
</feature>
<feature type="transmembrane region" description="Helical" evidence="5">
    <location>
        <begin position="429"/>
        <end position="449"/>
    </location>
</feature>
<feature type="transmembrane region" description="Helical" evidence="5">
    <location>
        <begin position="140"/>
        <end position="169"/>
    </location>
</feature>
<evidence type="ECO:0000313" key="7">
    <source>
        <dbReference type="EMBL" id="PPC74968.1"/>
    </source>
</evidence>
<dbReference type="InterPro" id="IPR051533">
    <property type="entry name" value="WaaL-like"/>
</dbReference>
<feature type="transmembrane region" description="Helical" evidence="5">
    <location>
        <begin position="232"/>
        <end position="249"/>
    </location>
</feature>
<feature type="transmembrane region" description="Helical" evidence="5">
    <location>
        <begin position="406"/>
        <end position="423"/>
    </location>
</feature>
<evidence type="ECO:0000259" key="6">
    <source>
        <dbReference type="Pfam" id="PF04932"/>
    </source>
</evidence>
<dbReference type="PANTHER" id="PTHR37422">
    <property type="entry name" value="TEICHURONIC ACID BIOSYNTHESIS PROTEIN TUAE"/>
    <property type="match status" value="1"/>
</dbReference>
<dbReference type="Pfam" id="PF04932">
    <property type="entry name" value="Wzy_C"/>
    <property type="match status" value="1"/>
</dbReference>
<keyword evidence="3 5" id="KW-1133">Transmembrane helix</keyword>
<feature type="transmembrane region" description="Helical" evidence="5">
    <location>
        <begin position="279"/>
        <end position="300"/>
    </location>
</feature>
<protein>
    <recommendedName>
        <fullName evidence="6">O-antigen ligase-related domain-containing protein</fullName>
    </recommendedName>
</protein>
<proteinExistence type="predicted"/>
<dbReference type="AlphaFoldDB" id="A0A2S5KJL0"/>
<feature type="transmembrane region" description="Helical" evidence="5">
    <location>
        <begin position="189"/>
        <end position="211"/>
    </location>
</feature>
<gene>
    <name evidence="7" type="ORF">C4K68_23640</name>
</gene>
<dbReference type="EMBL" id="PRLP01000122">
    <property type="protein sequence ID" value="PPC74968.1"/>
    <property type="molecule type" value="Genomic_DNA"/>
</dbReference>
<evidence type="ECO:0000313" key="8">
    <source>
        <dbReference type="Proteomes" id="UP000238196"/>
    </source>
</evidence>
<feature type="transmembrane region" description="Helical" evidence="5">
    <location>
        <begin position="68"/>
        <end position="88"/>
    </location>
</feature>
<feature type="domain" description="O-antigen ligase-related" evidence="6">
    <location>
        <begin position="237"/>
        <end position="379"/>
    </location>
</feature>
<name>A0A2S5KJL0_9PROT</name>
<reference evidence="7 8" key="1">
    <citation type="submission" date="2018-02" db="EMBL/GenBank/DDBJ databases">
        <title>novel marine gammaproteobacteria from coastal saline agro ecosystem.</title>
        <authorList>
            <person name="Krishnan R."/>
            <person name="Ramesh Kumar N."/>
        </authorList>
    </citation>
    <scope>NUCLEOTIDE SEQUENCE [LARGE SCALE GENOMIC DNA]</scope>
    <source>
        <strain evidence="7 8">228</strain>
    </source>
</reference>
<feature type="transmembrane region" description="Helical" evidence="5">
    <location>
        <begin position="108"/>
        <end position="133"/>
    </location>
</feature>
<dbReference type="Proteomes" id="UP000238196">
    <property type="component" value="Unassembled WGS sequence"/>
</dbReference>
<keyword evidence="4 5" id="KW-0472">Membrane</keyword>
<feature type="transmembrane region" description="Helical" evidence="5">
    <location>
        <begin position="34"/>
        <end position="56"/>
    </location>
</feature>
<dbReference type="GO" id="GO:0016020">
    <property type="term" value="C:membrane"/>
    <property type="evidence" value="ECO:0007669"/>
    <property type="project" value="UniProtKB-SubCell"/>
</dbReference>
<comment type="subcellular location">
    <subcellularLocation>
        <location evidence="1">Membrane</location>
        <topology evidence="1">Multi-pass membrane protein</topology>
    </subcellularLocation>
</comment>
<feature type="transmembrane region" description="Helical" evidence="5">
    <location>
        <begin position="374"/>
        <end position="394"/>
    </location>
</feature>
<dbReference type="InterPro" id="IPR007016">
    <property type="entry name" value="O-antigen_ligase-rel_domated"/>
</dbReference>
<evidence type="ECO:0000256" key="2">
    <source>
        <dbReference type="ARBA" id="ARBA00022692"/>
    </source>
</evidence>
<keyword evidence="2 5" id="KW-0812">Transmembrane</keyword>
<evidence type="ECO:0000256" key="3">
    <source>
        <dbReference type="ARBA" id="ARBA00022989"/>
    </source>
</evidence>
<evidence type="ECO:0000256" key="1">
    <source>
        <dbReference type="ARBA" id="ARBA00004141"/>
    </source>
</evidence>
<dbReference type="OrthoDB" id="9783389at2"/>
<feature type="transmembrane region" description="Helical" evidence="5">
    <location>
        <begin position="12"/>
        <end position="28"/>
    </location>
</feature>
<comment type="caution">
    <text evidence="7">The sequence shown here is derived from an EMBL/GenBank/DDBJ whole genome shotgun (WGS) entry which is preliminary data.</text>
</comment>
<organism evidence="7 8">
    <name type="scientific">Proteobacteria bacterium 228</name>
    <dbReference type="NCBI Taxonomy" id="2083153"/>
    <lineage>
        <taxon>Bacteria</taxon>
        <taxon>Pseudomonadati</taxon>
        <taxon>Pseudomonadota</taxon>
    </lineage>
</organism>
<sequence>MVHQGSSLIGRFLFCSYLVVLAAMPLPFGLNRSWAVNIFAAVVFVLMAVWLFTFSVNKTTLPSVVHKAKIALLSLISVQIWLIVQMFYPLSADPVAHFPHLLTISQDIPATAQSLVLGLAYTCWFVLTLIVVNSTKRLRLLLYVLVGSGVFQAFYGSMMVMTGLEMSFLVPKTTYLGNATGTFINRNHLAGYLVLCLAAGIALMIASLHQDRAVTWREWSRRILKTLLGGKFRLRLCLVVMVIALVMTHSRMGNTAFFSSMLISGLMMLLVVRKPSRSLVVLVTSLIAVDILLVGTFFGFERVVDRIQATTIETETRVEVNEYAYQMFLDHPWAGIGAGGFYSSFPAYRQFDVGPAFFDHAHNDYLEFLIERGVIGTAPLLLFVVLSFYTAIRAMRQRNTPLLRDISFAPIMAIIALGIHSTVDFNLQIPANAATFLTILALSWVALYTRAGDSRLATRTAEEQPR</sequence>
<dbReference type="PANTHER" id="PTHR37422:SF13">
    <property type="entry name" value="LIPOPOLYSACCHARIDE BIOSYNTHESIS PROTEIN PA4999-RELATED"/>
    <property type="match status" value="1"/>
</dbReference>
<evidence type="ECO:0000256" key="5">
    <source>
        <dbReference type="SAM" id="Phobius"/>
    </source>
</evidence>